<protein>
    <submittedName>
        <fullName evidence="2">Uncharacterized protein</fullName>
    </submittedName>
</protein>
<organism evidence="2 3">
    <name type="scientific">Solanum commersonii</name>
    <name type="common">Commerson's wild potato</name>
    <name type="synonym">Commerson's nightshade</name>
    <dbReference type="NCBI Taxonomy" id="4109"/>
    <lineage>
        <taxon>Eukaryota</taxon>
        <taxon>Viridiplantae</taxon>
        <taxon>Streptophyta</taxon>
        <taxon>Embryophyta</taxon>
        <taxon>Tracheophyta</taxon>
        <taxon>Spermatophyta</taxon>
        <taxon>Magnoliopsida</taxon>
        <taxon>eudicotyledons</taxon>
        <taxon>Gunneridae</taxon>
        <taxon>Pentapetalae</taxon>
        <taxon>asterids</taxon>
        <taxon>lamiids</taxon>
        <taxon>Solanales</taxon>
        <taxon>Solanaceae</taxon>
        <taxon>Solanoideae</taxon>
        <taxon>Solaneae</taxon>
        <taxon>Solanum</taxon>
    </lineage>
</organism>
<proteinExistence type="predicted"/>
<feature type="compositionally biased region" description="Polar residues" evidence="1">
    <location>
        <begin position="13"/>
        <end position="23"/>
    </location>
</feature>
<feature type="compositionally biased region" description="Basic and acidic residues" evidence="1">
    <location>
        <begin position="34"/>
        <end position="56"/>
    </location>
</feature>
<evidence type="ECO:0000313" key="2">
    <source>
        <dbReference type="EMBL" id="KAG5585259.1"/>
    </source>
</evidence>
<dbReference type="EMBL" id="JACXVP010000009">
    <property type="protein sequence ID" value="KAG5585259.1"/>
    <property type="molecule type" value="Genomic_DNA"/>
</dbReference>
<sequence>MLSPIGLPEFSNRHSFQLTQDQKGLSKDCNGAECKSKVVDDERSSVHQVSSKERSGSRGVRQRFTHAHKTKGKHEDYQQVVECFFRPYASCRMLQKPQQMKHHNTSEIG</sequence>
<gene>
    <name evidence="2" type="ORF">H5410_045693</name>
</gene>
<dbReference type="AlphaFoldDB" id="A0A9J5XA98"/>
<keyword evidence="3" id="KW-1185">Reference proteome</keyword>
<name>A0A9J5XA98_SOLCO</name>
<evidence type="ECO:0000313" key="3">
    <source>
        <dbReference type="Proteomes" id="UP000824120"/>
    </source>
</evidence>
<feature type="region of interest" description="Disordered" evidence="1">
    <location>
        <begin position="1"/>
        <end position="72"/>
    </location>
</feature>
<evidence type="ECO:0000256" key="1">
    <source>
        <dbReference type="SAM" id="MobiDB-lite"/>
    </source>
</evidence>
<feature type="compositionally biased region" description="Basic residues" evidence="1">
    <location>
        <begin position="60"/>
        <end position="72"/>
    </location>
</feature>
<dbReference type="Proteomes" id="UP000824120">
    <property type="component" value="Chromosome 9"/>
</dbReference>
<comment type="caution">
    <text evidence="2">The sequence shown here is derived from an EMBL/GenBank/DDBJ whole genome shotgun (WGS) entry which is preliminary data.</text>
</comment>
<reference evidence="2 3" key="1">
    <citation type="submission" date="2020-09" db="EMBL/GenBank/DDBJ databases">
        <title>De no assembly of potato wild relative species, Solanum commersonii.</title>
        <authorList>
            <person name="Cho K."/>
        </authorList>
    </citation>
    <scope>NUCLEOTIDE SEQUENCE [LARGE SCALE GENOMIC DNA]</scope>
    <source>
        <strain evidence="2">LZ3.2</strain>
        <tissue evidence="2">Leaf</tissue>
    </source>
</reference>
<accession>A0A9J5XA98</accession>